<dbReference type="PANTHER" id="PTHR12227:SF0">
    <property type="entry name" value="GLYCERATE KINASE"/>
    <property type="match status" value="1"/>
</dbReference>
<dbReference type="GO" id="GO:0005737">
    <property type="term" value="C:cytoplasm"/>
    <property type="evidence" value="ECO:0007669"/>
    <property type="project" value="TreeGrafter"/>
</dbReference>
<evidence type="ECO:0000259" key="2">
    <source>
        <dbReference type="Pfam" id="PF13660"/>
    </source>
</evidence>
<gene>
    <name evidence="3" type="ORF">SAMN06265368_2401</name>
</gene>
<dbReference type="Pfam" id="PF13660">
    <property type="entry name" value="DUF4147"/>
    <property type="match status" value="1"/>
</dbReference>
<accession>A0A285PC69</accession>
<organism evidence="3 4">
    <name type="scientific">Cohaesibacter gelatinilyticus</name>
    <dbReference type="NCBI Taxonomy" id="372072"/>
    <lineage>
        <taxon>Bacteria</taxon>
        <taxon>Pseudomonadati</taxon>
        <taxon>Pseudomonadota</taxon>
        <taxon>Alphaproteobacteria</taxon>
        <taxon>Hyphomicrobiales</taxon>
        <taxon>Cohaesibacteraceae</taxon>
    </lineage>
</organism>
<dbReference type="InterPro" id="IPR025286">
    <property type="entry name" value="MOFRL_assoc_dom"/>
</dbReference>
<dbReference type="AlphaFoldDB" id="A0A285PC69"/>
<evidence type="ECO:0000259" key="1">
    <source>
        <dbReference type="Pfam" id="PF05161"/>
    </source>
</evidence>
<dbReference type="GO" id="GO:0008887">
    <property type="term" value="F:glycerate kinase activity"/>
    <property type="evidence" value="ECO:0007669"/>
    <property type="project" value="InterPro"/>
</dbReference>
<feature type="domain" description="MOFRL-associated" evidence="2">
    <location>
        <begin position="9"/>
        <end position="199"/>
    </location>
</feature>
<keyword evidence="3" id="KW-0670">Pyruvate</keyword>
<dbReference type="InterPro" id="IPR039760">
    <property type="entry name" value="MOFRL_protein"/>
</dbReference>
<evidence type="ECO:0000313" key="3">
    <source>
        <dbReference type="EMBL" id="SNZ19319.1"/>
    </source>
</evidence>
<dbReference type="InterPro" id="IPR038614">
    <property type="entry name" value="GK_N_sf"/>
</dbReference>
<dbReference type="Proteomes" id="UP000219439">
    <property type="component" value="Unassembled WGS sequence"/>
</dbReference>
<dbReference type="PANTHER" id="PTHR12227">
    <property type="entry name" value="GLYCERATE KINASE"/>
    <property type="match status" value="1"/>
</dbReference>
<keyword evidence="4" id="KW-1185">Reference proteome</keyword>
<name>A0A285PC69_9HYPH</name>
<dbReference type="OrthoDB" id="9766552at2"/>
<protein>
    <submittedName>
        <fullName evidence="3">Hydroxypyruvate reductase</fullName>
    </submittedName>
</protein>
<dbReference type="EMBL" id="OBEL01000002">
    <property type="protein sequence ID" value="SNZ19319.1"/>
    <property type="molecule type" value="Genomic_DNA"/>
</dbReference>
<evidence type="ECO:0000313" key="4">
    <source>
        <dbReference type="Proteomes" id="UP000219439"/>
    </source>
</evidence>
<proteinExistence type="predicted"/>
<dbReference type="SUPFAM" id="SSF82544">
    <property type="entry name" value="GckA/TtuD-like"/>
    <property type="match status" value="1"/>
</dbReference>
<feature type="domain" description="MOFRL" evidence="1">
    <location>
        <begin position="266"/>
        <end position="365"/>
    </location>
</feature>
<sequence length="372" mass="38720">MNLTIEKCLREIWFAGVDAVRGEGSVKTALTDFDLPKPDQIISIGKAAADMLSGAQLVFGSDIPAMVVTKYGHSQSLPGSVRTIEAAHPIPDSNSLIAGREVLRVVKQCPQGSHLLMLVSGGASSLVELLSKGNTLADLQTENSRLLASGLDIGPINMCRKEISQIKGGKLLSHFAGASVNVLAISDVEGDDLSVLGSGIGQGPKNPQFSFSPYIVASNKVARDAAAARAASLGLNVVVNAESLYADVYELAVKIADELRNGPTGVYIWGGEPTTILPSNPGHGGRNQALALALAEQILRMDELTVLVAGTDGTDGPTDAAGGLVTSKTWTDKAALYLKHADSGTFLQSRGALFKSGPTGTNVMDLLIAAKH</sequence>
<dbReference type="Pfam" id="PF05161">
    <property type="entry name" value="MOFRL"/>
    <property type="match status" value="1"/>
</dbReference>
<reference evidence="3 4" key="1">
    <citation type="submission" date="2017-09" db="EMBL/GenBank/DDBJ databases">
        <authorList>
            <person name="Ehlers B."/>
            <person name="Leendertz F.H."/>
        </authorList>
    </citation>
    <scope>NUCLEOTIDE SEQUENCE [LARGE SCALE GENOMIC DNA]</scope>
    <source>
        <strain evidence="3 4">DSM 18289</strain>
    </source>
</reference>
<dbReference type="Gene3D" id="3.40.50.10180">
    <property type="entry name" value="Glycerate kinase, MOFRL-like N-terminal domain"/>
    <property type="match status" value="1"/>
</dbReference>
<dbReference type="RefSeq" id="WP_097153675.1">
    <property type="nucleotide sequence ID" value="NZ_OBEL01000002.1"/>
</dbReference>
<dbReference type="InterPro" id="IPR007835">
    <property type="entry name" value="MOFRL"/>
</dbReference>